<name>A0ABY9TJ56_9GAMM</name>
<dbReference type="Gene3D" id="3.10.50.30">
    <property type="entry name" value="Transcription elongation factor, GreA/GreB, C-terminal domain"/>
    <property type="match status" value="1"/>
</dbReference>
<proteinExistence type="predicted"/>
<accession>A0ABY9TJ56</accession>
<reference evidence="2" key="1">
    <citation type="submission" date="2023-09" db="EMBL/GenBank/DDBJ databases">
        <authorList>
            <person name="Zhang C."/>
        </authorList>
    </citation>
    <scope>NUCLEOTIDE SEQUENCE [LARGE SCALE GENOMIC DNA]</scope>
    <source>
        <strain evidence="2">SQ345</strain>
    </source>
</reference>
<sequence>MQLEQELKNAINSAEMARLAATDDQSVAETQYDTLGLEASYLAHGQSERAEQIKIQIEQYQNLHIKDFDEHDEVSIGCVVELLSSNAMKQYYFIGPCGGGLKIVANDISIIVITPQTPLAKELIGKFQYDIISLPGNNQQMEIINLC</sequence>
<organism evidence="1 2">
    <name type="scientific">Thalassotalea nanhaiensis</name>
    <dbReference type="NCBI Taxonomy" id="3065648"/>
    <lineage>
        <taxon>Bacteria</taxon>
        <taxon>Pseudomonadati</taxon>
        <taxon>Pseudomonadota</taxon>
        <taxon>Gammaproteobacteria</taxon>
        <taxon>Alteromonadales</taxon>
        <taxon>Colwelliaceae</taxon>
        <taxon>Thalassotalea</taxon>
    </lineage>
</organism>
<gene>
    <name evidence="1" type="ORF">RI845_17185</name>
</gene>
<dbReference type="EMBL" id="CP134146">
    <property type="protein sequence ID" value="WNC68248.1"/>
    <property type="molecule type" value="Genomic_DNA"/>
</dbReference>
<keyword evidence="2" id="KW-1185">Reference proteome</keyword>
<dbReference type="SUPFAM" id="SSF54534">
    <property type="entry name" value="FKBP-like"/>
    <property type="match status" value="1"/>
</dbReference>
<evidence type="ECO:0008006" key="3">
    <source>
        <dbReference type="Google" id="ProtNLM"/>
    </source>
</evidence>
<protein>
    <recommendedName>
        <fullName evidence="3">Transcription elongation factor GreAB</fullName>
    </recommendedName>
</protein>
<dbReference type="RefSeq" id="WP_348387405.1">
    <property type="nucleotide sequence ID" value="NZ_CP134146.1"/>
</dbReference>
<dbReference type="Proteomes" id="UP001248581">
    <property type="component" value="Chromosome"/>
</dbReference>
<evidence type="ECO:0000313" key="2">
    <source>
        <dbReference type="Proteomes" id="UP001248581"/>
    </source>
</evidence>
<dbReference type="InterPro" id="IPR036953">
    <property type="entry name" value="GreA/GreB_C_sf"/>
</dbReference>
<evidence type="ECO:0000313" key="1">
    <source>
        <dbReference type="EMBL" id="WNC68248.1"/>
    </source>
</evidence>